<reference evidence="3" key="1">
    <citation type="submission" date="2016-10" db="EMBL/GenBank/DDBJ databases">
        <authorList>
            <person name="Varghese N."/>
            <person name="Submissions S."/>
        </authorList>
    </citation>
    <scope>NUCLEOTIDE SEQUENCE [LARGE SCALE GENOMIC DNA]</scope>
    <source>
        <strain evidence="3">XBD2006</strain>
    </source>
</reference>
<evidence type="ECO:0000313" key="3">
    <source>
        <dbReference type="Proteomes" id="UP000183047"/>
    </source>
</evidence>
<keyword evidence="2" id="KW-0489">Methyltransferase</keyword>
<sequence length="143" mass="15072">MMIQIAALMVLLIIAIEDIKSMSISSWKIWILAALSVGSAAFEIVAGADDIERAAVALLPGVVLIVLYYVTGKQIGLGDGMVTLCMGPAFGIERVALGITVAFFVSGLFSLVIIAALRGRRKKSYPFIPFIAAGMVVATVAQI</sequence>
<evidence type="ECO:0000256" key="1">
    <source>
        <dbReference type="SAM" id="Phobius"/>
    </source>
</evidence>
<feature type="transmembrane region" description="Helical" evidence="1">
    <location>
        <begin position="55"/>
        <end position="75"/>
    </location>
</feature>
<accession>A0A1G5FNE6</accession>
<evidence type="ECO:0000313" key="2">
    <source>
        <dbReference type="EMBL" id="SCY40128.1"/>
    </source>
</evidence>
<dbReference type="RefSeq" id="WP_074462924.1">
    <property type="nucleotide sequence ID" value="NZ_FMUR01000015.1"/>
</dbReference>
<keyword evidence="1" id="KW-0472">Membrane</keyword>
<dbReference type="OrthoDB" id="2057245at2"/>
<dbReference type="GO" id="GO:0032259">
    <property type="term" value="P:methylation"/>
    <property type="evidence" value="ECO:0007669"/>
    <property type="project" value="UniProtKB-KW"/>
</dbReference>
<dbReference type="Gene3D" id="1.20.120.1220">
    <property type="match status" value="1"/>
</dbReference>
<gene>
    <name evidence="2" type="ORF">SAMN02910451_02468</name>
</gene>
<feature type="transmembrane region" description="Helical" evidence="1">
    <location>
        <begin position="124"/>
        <end position="141"/>
    </location>
</feature>
<keyword evidence="1" id="KW-0812">Transmembrane</keyword>
<protein>
    <submittedName>
        <fullName evidence="2">Leader peptidase (Prepilin peptidase) / N-methyltransferase</fullName>
    </submittedName>
</protein>
<keyword evidence="1" id="KW-1133">Transmembrane helix</keyword>
<keyword evidence="3" id="KW-1185">Reference proteome</keyword>
<keyword evidence="2" id="KW-0808">Transferase</keyword>
<name>A0A1G5FNE6_9FIRM</name>
<organism evidence="2 3">
    <name type="scientific">Butyrivibrio hungatei</name>
    <dbReference type="NCBI Taxonomy" id="185008"/>
    <lineage>
        <taxon>Bacteria</taxon>
        <taxon>Bacillati</taxon>
        <taxon>Bacillota</taxon>
        <taxon>Clostridia</taxon>
        <taxon>Lachnospirales</taxon>
        <taxon>Lachnospiraceae</taxon>
        <taxon>Butyrivibrio</taxon>
    </lineage>
</organism>
<dbReference type="AlphaFoldDB" id="A0A1G5FNE6"/>
<dbReference type="Proteomes" id="UP000183047">
    <property type="component" value="Unassembled WGS sequence"/>
</dbReference>
<feature type="transmembrane region" description="Helical" evidence="1">
    <location>
        <begin position="27"/>
        <end position="48"/>
    </location>
</feature>
<dbReference type="GO" id="GO:0008168">
    <property type="term" value="F:methyltransferase activity"/>
    <property type="evidence" value="ECO:0007669"/>
    <property type="project" value="UniProtKB-KW"/>
</dbReference>
<dbReference type="EMBL" id="FMUR01000015">
    <property type="protein sequence ID" value="SCY40128.1"/>
    <property type="molecule type" value="Genomic_DNA"/>
</dbReference>
<proteinExistence type="predicted"/>
<feature type="transmembrane region" description="Helical" evidence="1">
    <location>
        <begin position="95"/>
        <end position="117"/>
    </location>
</feature>